<dbReference type="AlphaFoldDB" id="A0A9Q3KTW8"/>
<dbReference type="EMBL" id="AVOT02124096">
    <property type="protein sequence ID" value="MBW0586516.1"/>
    <property type="molecule type" value="Genomic_DNA"/>
</dbReference>
<protein>
    <submittedName>
        <fullName evidence="1">Uncharacterized protein</fullName>
    </submittedName>
</protein>
<organism evidence="1 2">
    <name type="scientific">Austropuccinia psidii MF-1</name>
    <dbReference type="NCBI Taxonomy" id="1389203"/>
    <lineage>
        <taxon>Eukaryota</taxon>
        <taxon>Fungi</taxon>
        <taxon>Dikarya</taxon>
        <taxon>Basidiomycota</taxon>
        <taxon>Pucciniomycotina</taxon>
        <taxon>Pucciniomycetes</taxon>
        <taxon>Pucciniales</taxon>
        <taxon>Sphaerophragmiaceae</taxon>
        <taxon>Austropuccinia</taxon>
    </lineage>
</organism>
<dbReference type="Proteomes" id="UP000765509">
    <property type="component" value="Unassembled WGS sequence"/>
</dbReference>
<name>A0A9Q3KTW8_9BASI</name>
<evidence type="ECO:0000313" key="1">
    <source>
        <dbReference type="EMBL" id="MBW0586516.1"/>
    </source>
</evidence>
<proteinExistence type="predicted"/>
<reference evidence="1" key="1">
    <citation type="submission" date="2021-03" db="EMBL/GenBank/DDBJ databases">
        <title>Draft genome sequence of rust myrtle Austropuccinia psidii MF-1, a brazilian biotype.</title>
        <authorList>
            <person name="Quecine M.C."/>
            <person name="Pachon D.M.R."/>
            <person name="Bonatelli M.L."/>
            <person name="Correr F.H."/>
            <person name="Franceschini L.M."/>
            <person name="Leite T.F."/>
            <person name="Margarido G.R.A."/>
            <person name="Almeida C.A."/>
            <person name="Ferrarezi J.A."/>
            <person name="Labate C.A."/>
        </authorList>
    </citation>
    <scope>NUCLEOTIDE SEQUENCE</scope>
    <source>
        <strain evidence="1">MF-1</strain>
    </source>
</reference>
<gene>
    <name evidence="1" type="ORF">O181_126231</name>
</gene>
<keyword evidence="2" id="KW-1185">Reference proteome</keyword>
<sequence length="99" mass="10900">MLTRPHRPPDETPTLPPISVLTTPYAFTPLPLPSLCSRGALPTCSQHQVSLRSWDALPTCSQHHLSLRLCSASKHAPDTTYPYASVLHPQCTVACWGKR</sequence>
<evidence type="ECO:0000313" key="2">
    <source>
        <dbReference type="Proteomes" id="UP000765509"/>
    </source>
</evidence>
<accession>A0A9Q3KTW8</accession>
<comment type="caution">
    <text evidence="1">The sequence shown here is derived from an EMBL/GenBank/DDBJ whole genome shotgun (WGS) entry which is preliminary data.</text>
</comment>